<feature type="chain" id="PRO_5010866341" evidence="2">
    <location>
        <begin position="23"/>
        <end position="106"/>
    </location>
</feature>
<evidence type="ECO:0000256" key="2">
    <source>
        <dbReference type="SAM" id="SignalP"/>
    </source>
</evidence>
<dbReference type="Proteomes" id="UP000193560">
    <property type="component" value="Unassembled WGS sequence"/>
</dbReference>
<feature type="compositionally biased region" description="Basic and acidic residues" evidence="1">
    <location>
        <begin position="30"/>
        <end position="43"/>
    </location>
</feature>
<feature type="region of interest" description="Disordered" evidence="1">
    <location>
        <begin position="66"/>
        <end position="106"/>
    </location>
</feature>
<sequence>MVRPCSLLVLLAFFAGMMMTDGVPSGARSSSERDDTDDSKKIPTDNISKLQMSGCATNACDDAAGCNPPVNNVNVGPSVGRPSQPGSANNVNVDPSIGGFPGGANK</sequence>
<organism evidence="3 4">
    <name type="scientific">Absidia repens</name>
    <dbReference type="NCBI Taxonomy" id="90262"/>
    <lineage>
        <taxon>Eukaryota</taxon>
        <taxon>Fungi</taxon>
        <taxon>Fungi incertae sedis</taxon>
        <taxon>Mucoromycota</taxon>
        <taxon>Mucoromycotina</taxon>
        <taxon>Mucoromycetes</taxon>
        <taxon>Mucorales</taxon>
        <taxon>Cunninghamellaceae</taxon>
        <taxon>Absidia</taxon>
    </lineage>
</organism>
<gene>
    <name evidence="3" type="ORF">BCR42DRAFT_397862</name>
</gene>
<name>A0A1X2HZS5_9FUNG</name>
<reference evidence="3 4" key="1">
    <citation type="submission" date="2016-07" db="EMBL/GenBank/DDBJ databases">
        <title>Pervasive Adenine N6-methylation of Active Genes in Fungi.</title>
        <authorList>
            <consortium name="DOE Joint Genome Institute"/>
            <person name="Mondo S.J."/>
            <person name="Dannebaum R.O."/>
            <person name="Kuo R.C."/>
            <person name="Labutti K."/>
            <person name="Haridas S."/>
            <person name="Kuo A."/>
            <person name="Salamov A."/>
            <person name="Ahrendt S.R."/>
            <person name="Lipzen A."/>
            <person name="Sullivan W."/>
            <person name="Andreopoulos W.B."/>
            <person name="Clum A."/>
            <person name="Lindquist E."/>
            <person name="Daum C."/>
            <person name="Ramamoorthy G.K."/>
            <person name="Gryganskyi A."/>
            <person name="Culley D."/>
            <person name="Magnuson J.K."/>
            <person name="James T.Y."/>
            <person name="O'Malley M.A."/>
            <person name="Stajich J.E."/>
            <person name="Spatafora J.W."/>
            <person name="Visel A."/>
            <person name="Grigoriev I.V."/>
        </authorList>
    </citation>
    <scope>NUCLEOTIDE SEQUENCE [LARGE SCALE GENOMIC DNA]</scope>
    <source>
        <strain evidence="3 4">NRRL 1336</strain>
    </source>
</reference>
<feature type="compositionally biased region" description="Low complexity" evidence="1">
    <location>
        <begin position="67"/>
        <end position="82"/>
    </location>
</feature>
<protein>
    <submittedName>
        <fullName evidence="3">Uncharacterized protein</fullName>
    </submittedName>
</protein>
<dbReference type="AlphaFoldDB" id="A0A1X2HZS5"/>
<proteinExistence type="predicted"/>
<feature type="signal peptide" evidence="2">
    <location>
        <begin position="1"/>
        <end position="22"/>
    </location>
</feature>
<feature type="region of interest" description="Disordered" evidence="1">
    <location>
        <begin position="22"/>
        <end position="47"/>
    </location>
</feature>
<keyword evidence="4" id="KW-1185">Reference proteome</keyword>
<feature type="compositionally biased region" description="Polar residues" evidence="1">
    <location>
        <begin position="84"/>
        <end position="93"/>
    </location>
</feature>
<accession>A0A1X2HZS5</accession>
<evidence type="ECO:0000256" key="1">
    <source>
        <dbReference type="SAM" id="MobiDB-lite"/>
    </source>
</evidence>
<keyword evidence="2" id="KW-0732">Signal</keyword>
<dbReference type="EMBL" id="MCGE01000040">
    <property type="protein sequence ID" value="ORZ06218.1"/>
    <property type="molecule type" value="Genomic_DNA"/>
</dbReference>
<evidence type="ECO:0000313" key="3">
    <source>
        <dbReference type="EMBL" id="ORZ06218.1"/>
    </source>
</evidence>
<comment type="caution">
    <text evidence="3">The sequence shown here is derived from an EMBL/GenBank/DDBJ whole genome shotgun (WGS) entry which is preliminary data.</text>
</comment>
<evidence type="ECO:0000313" key="4">
    <source>
        <dbReference type="Proteomes" id="UP000193560"/>
    </source>
</evidence>